<protein>
    <submittedName>
        <fullName evidence="1">Uncharacterized protein</fullName>
    </submittedName>
</protein>
<accession>A0A8S5N4T8</accession>
<proteinExistence type="predicted"/>
<name>A0A8S5N4T8_9CAUD</name>
<sequence length="73" mass="8146">MSCMAWPNICFKRKIVFRACSSHSFSCAHRFTAPRANPIIPCPSNGKEAYISPCNLAFISVFACLRHTCDFTA</sequence>
<reference evidence="1" key="1">
    <citation type="journal article" date="2021" name="Proc. Natl. Acad. Sci. U.S.A.">
        <title>A Catalog of Tens of Thousands of Viruses from Human Metagenomes Reveals Hidden Associations with Chronic Diseases.</title>
        <authorList>
            <person name="Tisza M.J."/>
            <person name="Buck C.B."/>
        </authorList>
    </citation>
    <scope>NUCLEOTIDE SEQUENCE</scope>
    <source>
        <strain evidence="1">CtTOm1</strain>
    </source>
</reference>
<evidence type="ECO:0000313" key="1">
    <source>
        <dbReference type="EMBL" id="DAD89274.1"/>
    </source>
</evidence>
<dbReference type="EMBL" id="BK015057">
    <property type="protein sequence ID" value="DAD89274.1"/>
    <property type="molecule type" value="Genomic_DNA"/>
</dbReference>
<organism evidence="1">
    <name type="scientific">Myoviridae sp. ctTOm1</name>
    <dbReference type="NCBI Taxonomy" id="2826657"/>
    <lineage>
        <taxon>Viruses</taxon>
        <taxon>Duplodnaviria</taxon>
        <taxon>Heunggongvirae</taxon>
        <taxon>Uroviricota</taxon>
        <taxon>Caudoviricetes</taxon>
    </lineage>
</organism>